<comment type="similarity">
    <text evidence="1">Belongs to the UPF0213 family.</text>
</comment>
<feature type="domain" description="GIY-YIG" evidence="2">
    <location>
        <begin position="2"/>
        <end position="78"/>
    </location>
</feature>
<dbReference type="InterPro" id="IPR035901">
    <property type="entry name" value="GIY-YIG_endonuc_sf"/>
</dbReference>
<protein>
    <submittedName>
        <fullName evidence="3">GIY-YIG nuclease family protein</fullName>
    </submittedName>
</protein>
<dbReference type="Proteomes" id="UP001597283">
    <property type="component" value="Unassembled WGS sequence"/>
</dbReference>
<dbReference type="EMBL" id="JBHUFC010000002">
    <property type="protein sequence ID" value="MFD1786845.1"/>
    <property type="molecule type" value="Genomic_DNA"/>
</dbReference>
<evidence type="ECO:0000313" key="4">
    <source>
        <dbReference type="Proteomes" id="UP001597283"/>
    </source>
</evidence>
<dbReference type="SUPFAM" id="SSF82771">
    <property type="entry name" value="GIY-YIG endonuclease"/>
    <property type="match status" value="1"/>
</dbReference>
<dbReference type="CDD" id="cd10448">
    <property type="entry name" value="GIY-YIG_unchar_3"/>
    <property type="match status" value="1"/>
</dbReference>
<dbReference type="PANTHER" id="PTHR34477:SF5">
    <property type="entry name" value="BSL5627 PROTEIN"/>
    <property type="match status" value="1"/>
</dbReference>
<comment type="caution">
    <text evidence="3">The sequence shown here is derived from an EMBL/GenBank/DDBJ whole genome shotgun (WGS) entry which is preliminary data.</text>
</comment>
<keyword evidence="4" id="KW-1185">Reference proteome</keyword>
<dbReference type="InterPro" id="IPR050190">
    <property type="entry name" value="UPF0213_domain"/>
</dbReference>
<reference evidence="4" key="1">
    <citation type="journal article" date="2019" name="Int. J. Syst. Evol. Microbiol.">
        <title>The Global Catalogue of Microorganisms (GCM) 10K type strain sequencing project: providing services to taxonomists for standard genome sequencing and annotation.</title>
        <authorList>
            <consortium name="The Broad Institute Genomics Platform"/>
            <consortium name="The Broad Institute Genome Sequencing Center for Infectious Disease"/>
            <person name="Wu L."/>
            <person name="Ma J."/>
        </authorList>
    </citation>
    <scope>NUCLEOTIDE SEQUENCE [LARGE SCALE GENOMIC DNA]</scope>
    <source>
        <strain evidence="4">Q85</strain>
    </source>
</reference>
<dbReference type="PANTHER" id="PTHR34477">
    <property type="entry name" value="UPF0213 PROTEIN YHBQ"/>
    <property type="match status" value="1"/>
</dbReference>
<sequence>MKAGYVYIVASQRNGTIYTGSTSNLIQRIWQHRNGVGGEFTSETRCVLLVWYEAHDDLQEARLRERRIKKWNRPWKLRLIEEMNPRWDDLFGSITGNAETA</sequence>
<evidence type="ECO:0000256" key="1">
    <source>
        <dbReference type="ARBA" id="ARBA00007435"/>
    </source>
</evidence>
<dbReference type="Gene3D" id="3.40.1440.10">
    <property type="entry name" value="GIY-YIG endonuclease"/>
    <property type="match status" value="1"/>
</dbReference>
<proteinExistence type="inferred from homology"/>
<gene>
    <name evidence="3" type="ORF">ACFSC3_04595</name>
</gene>
<accession>A0ABW4NDI5</accession>
<dbReference type="PROSITE" id="PS50164">
    <property type="entry name" value="GIY_YIG"/>
    <property type="match status" value="1"/>
</dbReference>
<evidence type="ECO:0000259" key="2">
    <source>
        <dbReference type="PROSITE" id="PS50164"/>
    </source>
</evidence>
<evidence type="ECO:0000313" key="3">
    <source>
        <dbReference type="EMBL" id="MFD1786845.1"/>
    </source>
</evidence>
<dbReference type="InterPro" id="IPR000305">
    <property type="entry name" value="GIY-YIG_endonuc"/>
</dbReference>
<name>A0ABW4NDI5_9SPHN</name>
<organism evidence="3 4">
    <name type="scientific">Sphingomonas floccifaciens</name>
    <dbReference type="NCBI Taxonomy" id="1844115"/>
    <lineage>
        <taxon>Bacteria</taxon>
        <taxon>Pseudomonadati</taxon>
        <taxon>Pseudomonadota</taxon>
        <taxon>Alphaproteobacteria</taxon>
        <taxon>Sphingomonadales</taxon>
        <taxon>Sphingomonadaceae</taxon>
        <taxon>Sphingomonas</taxon>
    </lineage>
</organism>
<dbReference type="SMART" id="SM00465">
    <property type="entry name" value="GIYc"/>
    <property type="match status" value="1"/>
</dbReference>
<dbReference type="RefSeq" id="WP_380939193.1">
    <property type="nucleotide sequence ID" value="NZ_JBHUFC010000002.1"/>
</dbReference>
<dbReference type="Pfam" id="PF01541">
    <property type="entry name" value="GIY-YIG"/>
    <property type="match status" value="1"/>
</dbReference>